<accession>A0ABQ4U6B5</accession>
<gene>
    <name evidence="1" type="ORF">MPOCJGCO_3507</name>
</gene>
<name>A0ABQ4U6B5_9HYPH</name>
<dbReference type="EMBL" id="BPRB01000208">
    <property type="protein sequence ID" value="GJE61385.1"/>
    <property type="molecule type" value="Genomic_DNA"/>
</dbReference>
<reference evidence="1" key="1">
    <citation type="journal article" date="2021" name="Front. Microbiol.">
        <title>Comprehensive Comparative Genomics and Phenotyping of Methylobacterium Species.</title>
        <authorList>
            <person name="Alessa O."/>
            <person name="Ogura Y."/>
            <person name="Fujitani Y."/>
            <person name="Takami H."/>
            <person name="Hayashi T."/>
            <person name="Sahin N."/>
            <person name="Tani A."/>
        </authorList>
    </citation>
    <scope>NUCLEOTIDE SEQUENCE</scope>
    <source>
        <strain evidence="1">DSM 23632</strain>
    </source>
</reference>
<evidence type="ECO:0000313" key="2">
    <source>
        <dbReference type="Proteomes" id="UP001055057"/>
    </source>
</evidence>
<protein>
    <submittedName>
        <fullName evidence="1">Uncharacterized protein</fullName>
    </submittedName>
</protein>
<sequence length="62" mass="7021">MSFFLGIAGPWIVLMILDLLSTNRTLELSPAEREQGWQQRLEHLLRRRTNAPYATGLGPEGV</sequence>
<reference evidence="1" key="2">
    <citation type="submission" date="2021-08" db="EMBL/GenBank/DDBJ databases">
        <authorList>
            <person name="Tani A."/>
            <person name="Ola A."/>
            <person name="Ogura Y."/>
            <person name="Katsura K."/>
            <person name="Hayashi T."/>
        </authorList>
    </citation>
    <scope>NUCLEOTIDE SEQUENCE</scope>
    <source>
        <strain evidence="1">DSM 23632</strain>
    </source>
</reference>
<keyword evidence="2" id="KW-1185">Reference proteome</keyword>
<comment type="caution">
    <text evidence="1">The sequence shown here is derived from an EMBL/GenBank/DDBJ whole genome shotgun (WGS) entry which is preliminary data.</text>
</comment>
<organism evidence="1 2">
    <name type="scientific">Methylobacterium trifolii</name>
    <dbReference type="NCBI Taxonomy" id="1003092"/>
    <lineage>
        <taxon>Bacteria</taxon>
        <taxon>Pseudomonadati</taxon>
        <taxon>Pseudomonadota</taxon>
        <taxon>Alphaproteobacteria</taxon>
        <taxon>Hyphomicrobiales</taxon>
        <taxon>Methylobacteriaceae</taxon>
        <taxon>Methylobacterium</taxon>
    </lineage>
</organism>
<dbReference type="Proteomes" id="UP001055057">
    <property type="component" value="Unassembled WGS sequence"/>
</dbReference>
<proteinExistence type="predicted"/>
<evidence type="ECO:0000313" key="1">
    <source>
        <dbReference type="EMBL" id="GJE61385.1"/>
    </source>
</evidence>